<comment type="caution">
    <text evidence="7">The sequence shown here is derived from an EMBL/GenBank/DDBJ whole genome shotgun (WGS) entry which is preliminary data.</text>
</comment>
<dbReference type="GO" id="GO:0042545">
    <property type="term" value="P:cell wall modification"/>
    <property type="evidence" value="ECO:0007669"/>
    <property type="project" value="InterPro"/>
</dbReference>
<keyword evidence="3" id="KW-0063">Aspartyl esterase</keyword>
<dbReference type="Proteomes" id="UP000807115">
    <property type="component" value="Chromosome 5"/>
</dbReference>
<dbReference type="InterPro" id="IPR000070">
    <property type="entry name" value="Pectinesterase_cat"/>
</dbReference>
<evidence type="ECO:0000256" key="3">
    <source>
        <dbReference type="ARBA" id="ARBA00023085"/>
    </source>
</evidence>
<dbReference type="EMBL" id="CM027684">
    <property type="protein sequence ID" value="KAG0528309.1"/>
    <property type="molecule type" value="Genomic_DNA"/>
</dbReference>
<dbReference type="PANTHER" id="PTHR31707">
    <property type="entry name" value="PECTINESTERASE"/>
    <property type="match status" value="1"/>
</dbReference>
<organism evidence="7 8">
    <name type="scientific">Sorghum bicolor</name>
    <name type="common">Sorghum</name>
    <name type="synonym">Sorghum vulgare</name>
    <dbReference type="NCBI Taxonomy" id="4558"/>
    <lineage>
        <taxon>Eukaryota</taxon>
        <taxon>Viridiplantae</taxon>
        <taxon>Streptophyta</taxon>
        <taxon>Embryophyta</taxon>
        <taxon>Tracheophyta</taxon>
        <taxon>Spermatophyta</taxon>
        <taxon>Magnoliopsida</taxon>
        <taxon>Liliopsida</taxon>
        <taxon>Poales</taxon>
        <taxon>Poaceae</taxon>
        <taxon>PACMAD clade</taxon>
        <taxon>Panicoideae</taxon>
        <taxon>Andropogonodae</taxon>
        <taxon>Andropogoneae</taxon>
        <taxon>Sorghinae</taxon>
        <taxon>Sorghum</taxon>
    </lineage>
</organism>
<accession>A0A921UE43</accession>
<protein>
    <recommendedName>
        <fullName evidence="6">Pectinesterase catalytic domain-containing protein</fullName>
    </recommendedName>
</protein>
<dbReference type="Pfam" id="PF01095">
    <property type="entry name" value="Pectinesterase"/>
    <property type="match status" value="1"/>
</dbReference>
<feature type="domain" description="Pectinesterase catalytic" evidence="6">
    <location>
        <begin position="181"/>
        <end position="471"/>
    </location>
</feature>
<evidence type="ECO:0000313" key="8">
    <source>
        <dbReference type="Proteomes" id="UP000807115"/>
    </source>
</evidence>
<evidence type="ECO:0000259" key="6">
    <source>
        <dbReference type="Pfam" id="PF01095"/>
    </source>
</evidence>
<dbReference type="GO" id="GO:0030599">
    <property type="term" value="F:pectinesterase activity"/>
    <property type="evidence" value="ECO:0007669"/>
    <property type="project" value="InterPro"/>
</dbReference>
<sequence length="512" mass="53254">MAQAFTTPLVLACLLMTTIMAPGGTSGGVSTTTEGLPTATGMQPPATDVTVLPTVSGGLSTTHTEALPSTTGGGSGHWLPPAAATTAVMLPTVGGGSGSGLSTTDTTTGSSGQPPAAAAAVTLPPTPTVGVLSAMDTDQALSGGGKLPLWVERLLALGGGGAPPSLANMVGTTHVIVAKNATSGDGQFASITAALAAQEDQIGSEQSILTVFIKQGVYNETLNITRKHVILIGEGAGKTVITGNKSHRFDNLSTPDTATVSVHGMGFMAQDLTIQNTAGPEGLQAVALMSRSHFSLVYRCSIEGYQDTLNADTGDQIYLETDIHFVFGYARAAFQGCRLLVRSSGASKPGAHNVVTAQGRSNPLDRSGFSFQNCSVTADEGANLTGVETFLGRPWKEHSHVIFMETFLSSIVNFTGWVEWNRSSGHIPDTVVYLEYANYGPGADTSRRINTTAVRVVTNCSEAAQYTRGPFRQRQRLDAQGQGGQIHHTLRTRLDRPRPGVPSPSPSNKGMS</sequence>
<keyword evidence="2" id="KW-0378">Hydrolase</keyword>
<keyword evidence="5" id="KW-0732">Signal</keyword>
<name>A0A921UE43_SORBI</name>
<evidence type="ECO:0000313" key="7">
    <source>
        <dbReference type="EMBL" id="KAG0528309.1"/>
    </source>
</evidence>
<feature type="chain" id="PRO_5037738554" description="Pectinesterase catalytic domain-containing protein" evidence="5">
    <location>
        <begin position="28"/>
        <end position="512"/>
    </location>
</feature>
<reference evidence="7" key="2">
    <citation type="submission" date="2020-10" db="EMBL/GenBank/DDBJ databases">
        <authorList>
            <person name="Cooper E.A."/>
            <person name="Brenton Z.W."/>
            <person name="Flinn B.S."/>
            <person name="Jenkins J."/>
            <person name="Shu S."/>
            <person name="Flowers D."/>
            <person name="Luo F."/>
            <person name="Wang Y."/>
            <person name="Xia P."/>
            <person name="Barry K."/>
            <person name="Daum C."/>
            <person name="Lipzen A."/>
            <person name="Yoshinaga Y."/>
            <person name="Schmutz J."/>
            <person name="Saski C."/>
            <person name="Vermerris W."/>
            <person name="Kresovich S."/>
        </authorList>
    </citation>
    <scope>NUCLEOTIDE SEQUENCE</scope>
</reference>
<feature type="region of interest" description="Disordered" evidence="4">
    <location>
        <begin position="95"/>
        <end position="117"/>
    </location>
</feature>
<dbReference type="Gene3D" id="2.160.20.10">
    <property type="entry name" value="Single-stranded right-handed beta-helix, Pectin lyase-like"/>
    <property type="match status" value="1"/>
</dbReference>
<evidence type="ECO:0000256" key="1">
    <source>
        <dbReference type="ARBA" id="ARBA00005184"/>
    </source>
</evidence>
<comment type="pathway">
    <text evidence="1">Glycan metabolism; pectin degradation; 2-dehydro-3-deoxy-D-gluconate from pectin: step 1/5.</text>
</comment>
<dbReference type="InterPro" id="IPR011050">
    <property type="entry name" value="Pectin_lyase_fold/virulence"/>
</dbReference>
<evidence type="ECO:0000256" key="5">
    <source>
        <dbReference type="SAM" id="SignalP"/>
    </source>
</evidence>
<evidence type="ECO:0000256" key="4">
    <source>
        <dbReference type="SAM" id="MobiDB-lite"/>
    </source>
</evidence>
<feature type="compositionally biased region" description="Low complexity" evidence="4">
    <location>
        <begin position="100"/>
        <end position="117"/>
    </location>
</feature>
<feature type="region of interest" description="Disordered" evidence="4">
    <location>
        <begin position="23"/>
        <end position="46"/>
    </location>
</feature>
<proteinExistence type="predicted"/>
<evidence type="ECO:0000256" key="2">
    <source>
        <dbReference type="ARBA" id="ARBA00022801"/>
    </source>
</evidence>
<gene>
    <name evidence="7" type="ORF">BDA96_05G000400</name>
</gene>
<reference evidence="7" key="1">
    <citation type="journal article" date="2019" name="BMC Genomics">
        <title>A new reference genome for Sorghum bicolor reveals high levels of sequence similarity between sweet and grain genotypes: implications for the genetics of sugar metabolism.</title>
        <authorList>
            <person name="Cooper E.A."/>
            <person name="Brenton Z.W."/>
            <person name="Flinn B.S."/>
            <person name="Jenkins J."/>
            <person name="Shu S."/>
            <person name="Flowers D."/>
            <person name="Luo F."/>
            <person name="Wang Y."/>
            <person name="Xia P."/>
            <person name="Barry K."/>
            <person name="Daum C."/>
            <person name="Lipzen A."/>
            <person name="Yoshinaga Y."/>
            <person name="Schmutz J."/>
            <person name="Saski C."/>
            <person name="Vermerris W."/>
            <person name="Kresovich S."/>
        </authorList>
    </citation>
    <scope>NUCLEOTIDE SEQUENCE</scope>
</reference>
<feature type="signal peptide" evidence="5">
    <location>
        <begin position="1"/>
        <end position="27"/>
    </location>
</feature>
<dbReference type="AlphaFoldDB" id="A0A921UE43"/>
<feature type="region of interest" description="Disordered" evidence="4">
    <location>
        <begin position="469"/>
        <end position="512"/>
    </location>
</feature>
<dbReference type="SUPFAM" id="SSF51126">
    <property type="entry name" value="Pectin lyase-like"/>
    <property type="match status" value="1"/>
</dbReference>
<dbReference type="InterPro" id="IPR012334">
    <property type="entry name" value="Pectin_lyas_fold"/>
</dbReference>